<dbReference type="CDD" id="cd05474">
    <property type="entry name" value="SAP_like"/>
    <property type="match status" value="1"/>
</dbReference>
<dbReference type="PROSITE" id="PS00141">
    <property type="entry name" value="ASP_PROTEASE"/>
    <property type="match status" value="2"/>
</dbReference>
<reference evidence="17 18" key="1">
    <citation type="journal article" date="2023" name="Elife">
        <title>Identification of key yeast species and microbe-microbe interactions impacting larval growth of Drosophila in the wild.</title>
        <authorList>
            <person name="Mure A."/>
            <person name="Sugiura Y."/>
            <person name="Maeda R."/>
            <person name="Honda K."/>
            <person name="Sakurai N."/>
            <person name="Takahashi Y."/>
            <person name="Watada M."/>
            <person name="Katoh T."/>
            <person name="Gotoh A."/>
            <person name="Gotoh Y."/>
            <person name="Taniguchi I."/>
            <person name="Nakamura K."/>
            <person name="Hayashi T."/>
            <person name="Katayama T."/>
            <person name="Uemura T."/>
            <person name="Hattori Y."/>
        </authorList>
    </citation>
    <scope>NUCLEOTIDE SEQUENCE [LARGE SCALE GENOMIC DNA]</scope>
    <source>
        <strain evidence="17 18">PK-24</strain>
    </source>
</reference>
<evidence type="ECO:0000256" key="9">
    <source>
        <dbReference type="ARBA" id="ARBA00022801"/>
    </source>
</evidence>
<keyword evidence="11" id="KW-1015">Disulfide bond</keyword>
<evidence type="ECO:0000256" key="6">
    <source>
        <dbReference type="ARBA" id="ARBA00022670"/>
    </source>
</evidence>
<keyword evidence="6 13" id="KW-0645">Protease</keyword>
<dbReference type="InterPro" id="IPR033876">
    <property type="entry name" value="SAP-like"/>
</dbReference>
<name>A0AAV5R168_PICKL</name>
<keyword evidence="9 13" id="KW-0378">Hydrolase</keyword>
<feature type="chain" id="PRO_5043506928" description="candidapepsin" evidence="15">
    <location>
        <begin position="20"/>
        <end position="626"/>
    </location>
</feature>
<gene>
    <name evidence="17" type="ORF">DAPK24_013270</name>
</gene>
<dbReference type="Pfam" id="PF00026">
    <property type="entry name" value="Asp"/>
    <property type="match status" value="1"/>
</dbReference>
<evidence type="ECO:0000256" key="12">
    <source>
        <dbReference type="PIRSR" id="PIRSR601461-1"/>
    </source>
</evidence>
<comment type="subcellular location">
    <subcellularLocation>
        <location evidence="2">Secreted</location>
    </subcellularLocation>
</comment>
<dbReference type="InterPro" id="IPR021109">
    <property type="entry name" value="Peptidase_aspartic_dom_sf"/>
</dbReference>
<evidence type="ECO:0000256" key="1">
    <source>
        <dbReference type="ARBA" id="ARBA00001675"/>
    </source>
</evidence>
<evidence type="ECO:0000313" key="17">
    <source>
        <dbReference type="EMBL" id="GMM44752.1"/>
    </source>
</evidence>
<dbReference type="PROSITE" id="PS51767">
    <property type="entry name" value="PEPTIDASE_A1"/>
    <property type="match status" value="1"/>
</dbReference>
<evidence type="ECO:0000259" key="16">
    <source>
        <dbReference type="PROSITE" id="PS51767"/>
    </source>
</evidence>
<dbReference type="AlphaFoldDB" id="A0AAV5R168"/>
<sequence length="626" mass="65268">MLSLSVLSIFSAFTGVTFASNSEKYWALSAEKVVSNVQIKHHVKRDDTSDYVSLSLIDEQTFYMANVLVGSNKEKVGVLVDTGSSDFWLVSSDNEYCEAGTVKSKGRKIFNDNITDNYQNKASSSSSSAPQIDCSEYGTFNSKKSSSFHSNGTSFSITYADNTFAKGTWGQDTIDFGNIEVENMNIAVCDQTDNAQGVLGIGLGGLEVTSQGSSSPYIYENLPLKLVSDGLINKAAYSVYLDDSSNSEIIFGAVDSSKYTGDLVSLPIVNALYNQNVDSPIQLTVTVNDLKFINEESSQVAEIGSGAIAALLDTGTTLSYFPDSIVNSITSLFDLSYSESLQYYVGACSIADNSILRFNFQGLNLDIPVSSFLITLYTQTNTKSDQCAFGILSSGSEDYMTLGQSFLSSVYMVADLEDLTISLAKGTNSGGSRNIDIINNEIPQAKQPENSSTYGSNNNIFTINSTPAFTSTTLSSSSSSSSASSSSGSSSASSSQSNSSSSASASASASASSSSSASSSASASSSSSTESSSVYSSTQSSSSSSSSSLSPSLSSASLSSASFSSNPRSSSSSTLSSSSSSSTLTTSSSSSSSISVSSISSTSQRNDGVKLLSGFNSLALLFVALL</sequence>
<comment type="caution">
    <text evidence="17">The sequence shown here is derived from an EMBL/GenBank/DDBJ whole genome shotgun (WGS) entry which is preliminary data.</text>
</comment>
<feature type="signal peptide" evidence="15">
    <location>
        <begin position="1"/>
        <end position="19"/>
    </location>
</feature>
<dbReference type="Gene3D" id="2.40.70.10">
    <property type="entry name" value="Acid Proteases"/>
    <property type="match status" value="2"/>
</dbReference>
<accession>A0AAV5R168</accession>
<evidence type="ECO:0000256" key="2">
    <source>
        <dbReference type="ARBA" id="ARBA00004613"/>
    </source>
</evidence>
<dbReference type="SUPFAM" id="SSF50630">
    <property type="entry name" value="Acid proteases"/>
    <property type="match status" value="1"/>
</dbReference>
<dbReference type="EMBL" id="BTGB01000001">
    <property type="protein sequence ID" value="GMM44752.1"/>
    <property type="molecule type" value="Genomic_DNA"/>
</dbReference>
<feature type="region of interest" description="Disordered" evidence="14">
    <location>
        <begin position="478"/>
        <end position="600"/>
    </location>
</feature>
<dbReference type="GO" id="GO:0005576">
    <property type="term" value="C:extracellular region"/>
    <property type="evidence" value="ECO:0007669"/>
    <property type="project" value="UniProtKB-SubCell"/>
</dbReference>
<evidence type="ECO:0000256" key="15">
    <source>
        <dbReference type="SAM" id="SignalP"/>
    </source>
</evidence>
<dbReference type="PRINTS" id="PR00792">
    <property type="entry name" value="PEPSIN"/>
</dbReference>
<dbReference type="InterPro" id="IPR001969">
    <property type="entry name" value="Aspartic_peptidase_AS"/>
</dbReference>
<dbReference type="PANTHER" id="PTHR47966:SF65">
    <property type="entry name" value="ASPARTIC-TYPE ENDOPEPTIDASE"/>
    <property type="match status" value="1"/>
</dbReference>
<dbReference type="InterPro" id="IPR001461">
    <property type="entry name" value="Aspartic_peptidase_A1"/>
</dbReference>
<dbReference type="GO" id="GO:0004190">
    <property type="term" value="F:aspartic-type endopeptidase activity"/>
    <property type="evidence" value="ECO:0007669"/>
    <property type="project" value="UniProtKB-KW"/>
</dbReference>
<evidence type="ECO:0000256" key="11">
    <source>
        <dbReference type="ARBA" id="ARBA00023157"/>
    </source>
</evidence>
<proteinExistence type="inferred from homology"/>
<dbReference type="PANTHER" id="PTHR47966">
    <property type="entry name" value="BETA-SITE APP-CLEAVING ENZYME, ISOFORM A-RELATED"/>
    <property type="match status" value="1"/>
</dbReference>
<feature type="active site" evidence="12">
    <location>
        <position position="81"/>
    </location>
</feature>
<dbReference type="GO" id="GO:0006508">
    <property type="term" value="P:proteolysis"/>
    <property type="evidence" value="ECO:0007669"/>
    <property type="project" value="UniProtKB-KW"/>
</dbReference>
<evidence type="ECO:0000256" key="13">
    <source>
        <dbReference type="RuleBase" id="RU000454"/>
    </source>
</evidence>
<organism evidence="17 18">
    <name type="scientific">Pichia kluyveri</name>
    <name type="common">Yeast</name>
    <dbReference type="NCBI Taxonomy" id="36015"/>
    <lineage>
        <taxon>Eukaryota</taxon>
        <taxon>Fungi</taxon>
        <taxon>Dikarya</taxon>
        <taxon>Ascomycota</taxon>
        <taxon>Saccharomycotina</taxon>
        <taxon>Pichiomycetes</taxon>
        <taxon>Pichiales</taxon>
        <taxon>Pichiaceae</taxon>
        <taxon>Pichia</taxon>
    </lineage>
</organism>
<keyword evidence="5" id="KW-0964">Secreted</keyword>
<evidence type="ECO:0000313" key="18">
    <source>
        <dbReference type="Proteomes" id="UP001378960"/>
    </source>
</evidence>
<evidence type="ECO:0000256" key="7">
    <source>
        <dbReference type="ARBA" id="ARBA00022729"/>
    </source>
</evidence>
<evidence type="ECO:0000256" key="5">
    <source>
        <dbReference type="ARBA" id="ARBA00022525"/>
    </source>
</evidence>
<keyword evidence="7 15" id="KW-0732">Signal</keyword>
<evidence type="ECO:0000256" key="14">
    <source>
        <dbReference type="SAM" id="MobiDB-lite"/>
    </source>
</evidence>
<comment type="similarity">
    <text evidence="3 13">Belongs to the peptidase A1 family.</text>
</comment>
<keyword evidence="18" id="KW-1185">Reference proteome</keyword>
<dbReference type="Proteomes" id="UP001378960">
    <property type="component" value="Unassembled WGS sequence"/>
</dbReference>
<evidence type="ECO:0000256" key="10">
    <source>
        <dbReference type="ARBA" id="ARBA00023145"/>
    </source>
</evidence>
<evidence type="ECO:0000256" key="3">
    <source>
        <dbReference type="ARBA" id="ARBA00007447"/>
    </source>
</evidence>
<evidence type="ECO:0000256" key="4">
    <source>
        <dbReference type="ARBA" id="ARBA00013207"/>
    </source>
</evidence>
<protein>
    <recommendedName>
        <fullName evidence="4">candidapepsin</fullName>
        <ecNumber evidence="4">3.4.23.24</ecNumber>
    </recommendedName>
</protein>
<evidence type="ECO:0000256" key="8">
    <source>
        <dbReference type="ARBA" id="ARBA00022750"/>
    </source>
</evidence>
<feature type="active site" evidence="12">
    <location>
        <position position="313"/>
    </location>
</feature>
<feature type="domain" description="Peptidase A1" evidence="16">
    <location>
        <begin position="63"/>
        <end position="424"/>
    </location>
</feature>
<dbReference type="FunFam" id="2.40.70.10:FF:000011">
    <property type="entry name" value="Aspartic protease"/>
    <property type="match status" value="1"/>
</dbReference>
<dbReference type="EC" id="3.4.23.24" evidence="4"/>
<keyword evidence="10" id="KW-0865">Zymogen</keyword>
<comment type="catalytic activity">
    <reaction evidence="1">
        <text>Preferential cleavage at the carboxyl of hydrophobic amino acids, but fails to cleave 15-Leu-|-Tyr-16, 16-Tyr-|-Leu-17 and 24-Phe-|-Phe-25 of insulin B chain. Activates trypsinogen, and degrades keratin.</text>
        <dbReference type="EC" id="3.4.23.24"/>
    </reaction>
</comment>
<dbReference type="InterPro" id="IPR033121">
    <property type="entry name" value="PEPTIDASE_A1"/>
</dbReference>
<keyword evidence="8 13" id="KW-0064">Aspartyl protease</keyword>